<dbReference type="Gene3D" id="3.30.160.60">
    <property type="entry name" value="Classic Zinc Finger"/>
    <property type="match status" value="1"/>
</dbReference>
<dbReference type="PROSITE" id="PS50119">
    <property type="entry name" value="ZF_BBOX"/>
    <property type="match status" value="1"/>
</dbReference>
<dbReference type="CDD" id="cd00063">
    <property type="entry name" value="FN3"/>
    <property type="match status" value="2"/>
</dbReference>
<dbReference type="Pfam" id="PF00041">
    <property type="entry name" value="fn3"/>
    <property type="match status" value="1"/>
</dbReference>
<keyword evidence="4 9" id="KW-0863">Zinc-finger</keyword>
<accession>A0AAY4A2C1</accession>
<organism evidence="15 16">
    <name type="scientific">Denticeps clupeoides</name>
    <name type="common">denticle herring</name>
    <dbReference type="NCBI Taxonomy" id="299321"/>
    <lineage>
        <taxon>Eukaryota</taxon>
        <taxon>Metazoa</taxon>
        <taxon>Chordata</taxon>
        <taxon>Craniata</taxon>
        <taxon>Vertebrata</taxon>
        <taxon>Euteleostomi</taxon>
        <taxon>Actinopterygii</taxon>
        <taxon>Neopterygii</taxon>
        <taxon>Teleostei</taxon>
        <taxon>Clupei</taxon>
        <taxon>Clupeiformes</taxon>
        <taxon>Denticipitoidei</taxon>
        <taxon>Denticipitidae</taxon>
        <taxon>Denticeps</taxon>
    </lineage>
</organism>
<protein>
    <recommendedName>
        <fullName evidence="17">E3 ubiquitin-protein ligase TRIM39-like</fullName>
    </recommendedName>
</protein>
<proteinExistence type="predicted"/>
<dbReference type="InterPro" id="IPR001841">
    <property type="entry name" value="Znf_RING"/>
</dbReference>
<dbReference type="SMART" id="SM00449">
    <property type="entry name" value="SPRY"/>
    <property type="match status" value="1"/>
</dbReference>
<dbReference type="Proteomes" id="UP000694580">
    <property type="component" value="Chromosome 1"/>
</dbReference>
<dbReference type="AlphaFoldDB" id="A0AAY4A2C1"/>
<dbReference type="InterPro" id="IPR036116">
    <property type="entry name" value="FN3_sf"/>
</dbReference>
<dbReference type="SUPFAM" id="SSF49265">
    <property type="entry name" value="Fibronectin type III"/>
    <property type="match status" value="1"/>
</dbReference>
<dbReference type="PANTHER" id="PTHR25465:SF32">
    <property type="entry name" value="BLOODTHIRSTY-RELATED GENE FAMILY, MEMBER 16 ISOFORM X1-RELATED"/>
    <property type="match status" value="1"/>
</dbReference>
<dbReference type="InterPro" id="IPR027370">
    <property type="entry name" value="Znf-RING_euk"/>
</dbReference>
<dbReference type="SUPFAM" id="SSF57850">
    <property type="entry name" value="RING/U-box"/>
    <property type="match status" value="1"/>
</dbReference>
<dbReference type="PANTHER" id="PTHR25465">
    <property type="entry name" value="B-BOX DOMAIN CONTAINING"/>
    <property type="match status" value="1"/>
</dbReference>
<dbReference type="SMART" id="SM00589">
    <property type="entry name" value="PRY"/>
    <property type="match status" value="1"/>
</dbReference>
<evidence type="ECO:0000313" key="15">
    <source>
        <dbReference type="Ensembl" id="ENSDCDP00010002924.1"/>
    </source>
</evidence>
<keyword evidence="8" id="KW-0206">Cytoskeleton</keyword>
<keyword evidence="2" id="KW-0399">Innate immunity</keyword>
<reference evidence="15" key="3">
    <citation type="submission" date="2025-09" db="UniProtKB">
        <authorList>
            <consortium name="Ensembl"/>
        </authorList>
    </citation>
    <scope>IDENTIFICATION</scope>
</reference>
<evidence type="ECO:0000256" key="8">
    <source>
        <dbReference type="ARBA" id="ARBA00023212"/>
    </source>
</evidence>
<evidence type="ECO:0000259" key="12">
    <source>
        <dbReference type="PROSITE" id="PS50119"/>
    </source>
</evidence>
<evidence type="ECO:0000259" key="14">
    <source>
        <dbReference type="PROSITE" id="PS50853"/>
    </source>
</evidence>
<dbReference type="SUPFAM" id="SSF49899">
    <property type="entry name" value="Concanavalin A-like lectins/glucanases"/>
    <property type="match status" value="1"/>
</dbReference>
<gene>
    <name evidence="15" type="primary">LOC114798999</name>
</gene>
<dbReference type="Pfam" id="PF00643">
    <property type="entry name" value="zf-B_box"/>
    <property type="match status" value="1"/>
</dbReference>
<evidence type="ECO:0000259" key="11">
    <source>
        <dbReference type="PROSITE" id="PS50089"/>
    </source>
</evidence>
<feature type="domain" description="Fibronectin type-III" evidence="14">
    <location>
        <begin position="49"/>
        <end position="137"/>
    </location>
</feature>
<dbReference type="CDD" id="cd19802">
    <property type="entry name" value="Bbox1_TRIM8-like"/>
    <property type="match status" value="1"/>
</dbReference>
<dbReference type="GeneTree" id="ENSGT01040000240385"/>
<dbReference type="SUPFAM" id="SSF57845">
    <property type="entry name" value="B-box zinc-binding domain"/>
    <property type="match status" value="1"/>
</dbReference>
<dbReference type="GO" id="GO:0045087">
    <property type="term" value="P:innate immune response"/>
    <property type="evidence" value="ECO:0007669"/>
    <property type="project" value="UniProtKB-KW"/>
</dbReference>
<evidence type="ECO:0000256" key="3">
    <source>
        <dbReference type="ARBA" id="ARBA00022723"/>
    </source>
</evidence>
<dbReference type="InterPro" id="IPR013783">
    <property type="entry name" value="Ig-like_fold"/>
</dbReference>
<evidence type="ECO:0000256" key="7">
    <source>
        <dbReference type="ARBA" id="ARBA00023054"/>
    </source>
</evidence>
<evidence type="ECO:0000256" key="4">
    <source>
        <dbReference type="ARBA" id="ARBA00022771"/>
    </source>
</evidence>
<keyword evidence="5" id="KW-0862">Zinc</keyword>
<sequence length="768" mass="86857">MSDLGDCQYEATAPWDQKSDTDQILNRYSPHLNICYGESKWPIDKDLPPPGPIQFTSVTSDSISLCWGTPEGLTGSQKFSVNWKQERNQQSLIVPVTTITIEGLSPGEQYEFSVATIGDNGSQSPCVVASTQTVIPQLQDLTVTTDLTTASLTWSKALDQVSYLLSLCKDGEEEKIIYTKDLKCSLTGLQPGTEYMISVSTVVSSGYKSEAVTKSFCTDMASSSSVLSEEHLQCSICLDVFTDPVSTPCGHNFCMGCIKEYWDNCSKIRCPVCNKTYPTRPELCLNTTLSELTTQFRTLFPEKASSAKALFDTPIVSCDICTDLAIKSCLMCLASYCETHIKPHKTASRFKRHEVIDPVENLEDYICSNHERPLKFFCRDDQTCVCQFCTEGNHRGHNTVPLEEESVEKKSNLMKTQTEEQQMIQVRLRKIEEIEDQLEIRKKCTEEEIAASVEEFTAVLHSIERREVELLEVMEEKQRAAKRQAEGLVKDLQQEITELQRRNSELEKISHTEDHLHLLQIYPTLCSPPHTKNWAEVRFDPELWTVKLCEEKMKTLKRVMSELNQLFNKEMDKLGETKLKVVKLHAVDVTLDPDSAQPSLILSDDGKQVRHGDKRQNFPDKPERFDRCPNILGIEGFSSGRFYYEVEVKWKTAWDLGVARESINRKGEIILTPQNGYWTVRMSNGNEYKACAGPPVLLSLNKKPQKVGVFVDYEEGLVSFYDVANSSHIYSFTGQNFSEKIYPFFSPGLNDKGKNAAPLIISPVIHTK</sequence>
<evidence type="ECO:0000256" key="6">
    <source>
        <dbReference type="ARBA" id="ARBA00022859"/>
    </source>
</evidence>
<feature type="coiled-coil region" evidence="10">
    <location>
        <begin position="428"/>
        <end position="509"/>
    </location>
</feature>
<dbReference type="PRINTS" id="PR01407">
    <property type="entry name" value="BUTYPHLNCDUF"/>
</dbReference>
<keyword evidence="8" id="KW-0963">Cytoplasm</keyword>
<keyword evidence="16" id="KW-1185">Reference proteome</keyword>
<evidence type="ECO:0000256" key="1">
    <source>
        <dbReference type="ARBA" id="ARBA00004245"/>
    </source>
</evidence>
<evidence type="ECO:0000256" key="10">
    <source>
        <dbReference type="SAM" id="Coils"/>
    </source>
</evidence>
<dbReference type="Pfam" id="PF25600">
    <property type="entry name" value="TRIM_CC"/>
    <property type="match status" value="1"/>
</dbReference>
<evidence type="ECO:0000256" key="5">
    <source>
        <dbReference type="ARBA" id="ARBA00022833"/>
    </source>
</evidence>
<dbReference type="InterPro" id="IPR003879">
    <property type="entry name" value="Butyrophylin_SPRY"/>
</dbReference>
<dbReference type="Gene3D" id="4.10.830.40">
    <property type="match status" value="1"/>
</dbReference>
<dbReference type="PROSITE" id="PS50188">
    <property type="entry name" value="B302_SPRY"/>
    <property type="match status" value="1"/>
</dbReference>
<dbReference type="Gene3D" id="2.60.40.10">
    <property type="entry name" value="Immunoglobulins"/>
    <property type="match status" value="2"/>
</dbReference>
<reference evidence="15 16" key="1">
    <citation type="submission" date="2020-06" db="EMBL/GenBank/DDBJ databases">
        <authorList>
            <consortium name="Wellcome Sanger Institute Data Sharing"/>
        </authorList>
    </citation>
    <scope>NUCLEOTIDE SEQUENCE [LARGE SCALE GENOMIC DNA]</scope>
</reference>
<evidence type="ECO:0000313" key="16">
    <source>
        <dbReference type="Proteomes" id="UP000694580"/>
    </source>
</evidence>
<dbReference type="Gene3D" id="2.60.120.920">
    <property type="match status" value="1"/>
</dbReference>
<dbReference type="Pfam" id="PF13765">
    <property type="entry name" value="PRY"/>
    <property type="match status" value="1"/>
</dbReference>
<dbReference type="Pfam" id="PF13445">
    <property type="entry name" value="zf-RING_UBOX"/>
    <property type="match status" value="1"/>
</dbReference>
<dbReference type="PROSITE" id="PS50853">
    <property type="entry name" value="FN3"/>
    <property type="match status" value="1"/>
</dbReference>
<dbReference type="InterPro" id="IPR006574">
    <property type="entry name" value="PRY"/>
</dbReference>
<dbReference type="CDD" id="cd13733">
    <property type="entry name" value="SPRY_PRY_C-I_1"/>
    <property type="match status" value="1"/>
</dbReference>
<dbReference type="InterPro" id="IPR051051">
    <property type="entry name" value="E3_ubiq-ligase_TRIM/RNF"/>
</dbReference>
<dbReference type="InterPro" id="IPR043136">
    <property type="entry name" value="B30.2/SPRY_sf"/>
</dbReference>
<dbReference type="InterPro" id="IPR058030">
    <property type="entry name" value="TRIM8/14/16/25/29/45/65_CC"/>
</dbReference>
<dbReference type="CDD" id="cd19769">
    <property type="entry name" value="Bbox2_TRIM16-like"/>
    <property type="match status" value="1"/>
</dbReference>
<evidence type="ECO:0008006" key="17">
    <source>
        <dbReference type="Google" id="ProtNLM"/>
    </source>
</evidence>
<dbReference type="InterPro" id="IPR013083">
    <property type="entry name" value="Znf_RING/FYVE/PHD"/>
</dbReference>
<dbReference type="FunFam" id="2.60.120.920:FF:000004">
    <property type="entry name" value="Butyrophilin subfamily 1 member A1"/>
    <property type="match status" value="1"/>
</dbReference>
<dbReference type="InterPro" id="IPR001870">
    <property type="entry name" value="B30.2/SPRY"/>
</dbReference>
<dbReference type="Ensembl" id="ENSDCDT00010003039.1">
    <property type="protein sequence ID" value="ENSDCDP00010002924.1"/>
    <property type="gene ID" value="ENSDCDG00010001370.1"/>
</dbReference>
<evidence type="ECO:0000256" key="2">
    <source>
        <dbReference type="ARBA" id="ARBA00022588"/>
    </source>
</evidence>
<dbReference type="PROSITE" id="PS00518">
    <property type="entry name" value="ZF_RING_1"/>
    <property type="match status" value="1"/>
</dbReference>
<feature type="domain" description="B box-type" evidence="12">
    <location>
        <begin position="362"/>
        <end position="402"/>
    </location>
</feature>
<dbReference type="Gene3D" id="3.30.40.10">
    <property type="entry name" value="Zinc/RING finger domain, C3HC4 (zinc finger)"/>
    <property type="match status" value="1"/>
</dbReference>
<reference evidence="15" key="2">
    <citation type="submission" date="2025-08" db="UniProtKB">
        <authorList>
            <consortium name="Ensembl"/>
        </authorList>
    </citation>
    <scope>IDENTIFICATION</scope>
</reference>
<dbReference type="GO" id="GO:0008270">
    <property type="term" value="F:zinc ion binding"/>
    <property type="evidence" value="ECO:0007669"/>
    <property type="project" value="UniProtKB-KW"/>
</dbReference>
<keyword evidence="7 10" id="KW-0175">Coiled coil</keyword>
<keyword evidence="3" id="KW-0479">Metal-binding</keyword>
<dbReference type="SMART" id="SM00060">
    <property type="entry name" value="FN3"/>
    <property type="match status" value="2"/>
</dbReference>
<dbReference type="Pfam" id="PF00622">
    <property type="entry name" value="SPRY"/>
    <property type="match status" value="1"/>
</dbReference>
<dbReference type="SMART" id="SM00336">
    <property type="entry name" value="BBOX"/>
    <property type="match status" value="1"/>
</dbReference>
<dbReference type="InterPro" id="IPR003877">
    <property type="entry name" value="SPRY_dom"/>
</dbReference>
<dbReference type="InterPro" id="IPR003961">
    <property type="entry name" value="FN3_dom"/>
</dbReference>
<keyword evidence="6" id="KW-0391">Immunity</keyword>
<dbReference type="GO" id="GO:0005737">
    <property type="term" value="C:cytoplasm"/>
    <property type="evidence" value="ECO:0007669"/>
    <property type="project" value="UniProtKB-ARBA"/>
</dbReference>
<evidence type="ECO:0000259" key="13">
    <source>
        <dbReference type="PROSITE" id="PS50188"/>
    </source>
</evidence>
<name>A0AAY4A2C1_9TELE</name>
<feature type="domain" description="RING-type" evidence="11">
    <location>
        <begin position="234"/>
        <end position="274"/>
    </location>
</feature>
<feature type="domain" description="B30.2/SPRY" evidence="13">
    <location>
        <begin position="569"/>
        <end position="764"/>
    </location>
</feature>
<dbReference type="InterPro" id="IPR013320">
    <property type="entry name" value="ConA-like_dom_sf"/>
</dbReference>
<dbReference type="InterPro" id="IPR017907">
    <property type="entry name" value="Znf_RING_CS"/>
</dbReference>
<dbReference type="SMART" id="SM00184">
    <property type="entry name" value="RING"/>
    <property type="match status" value="1"/>
</dbReference>
<comment type="subcellular location">
    <subcellularLocation>
        <location evidence="1">Cytoplasm</location>
        <location evidence="1">Cytoskeleton</location>
    </subcellularLocation>
</comment>
<evidence type="ECO:0000256" key="9">
    <source>
        <dbReference type="PROSITE-ProRule" id="PRU00024"/>
    </source>
</evidence>
<dbReference type="GO" id="GO:0005856">
    <property type="term" value="C:cytoskeleton"/>
    <property type="evidence" value="ECO:0007669"/>
    <property type="project" value="UniProtKB-SubCell"/>
</dbReference>
<dbReference type="PROSITE" id="PS50089">
    <property type="entry name" value="ZF_RING_2"/>
    <property type="match status" value="1"/>
</dbReference>
<dbReference type="InterPro" id="IPR000315">
    <property type="entry name" value="Znf_B-box"/>
</dbReference>